<protein>
    <recommendedName>
        <fullName evidence="3">Type 4 fimbrial biogenesis protein PilX N-terminal domain-containing protein</fullName>
    </recommendedName>
</protein>
<evidence type="ECO:0000313" key="2">
    <source>
        <dbReference type="Proteomes" id="UP000231021"/>
    </source>
</evidence>
<accession>A0A2H0BYW6</accession>
<name>A0A2H0BYW6_9BACT</name>
<dbReference type="EMBL" id="PCTB01000038">
    <property type="protein sequence ID" value="PIP62814.1"/>
    <property type="molecule type" value="Genomic_DNA"/>
</dbReference>
<organism evidence="1 2">
    <name type="scientific">Candidatus Roizmanbacteria bacterium CG22_combo_CG10-13_8_21_14_all_35_9</name>
    <dbReference type="NCBI Taxonomy" id="1974861"/>
    <lineage>
        <taxon>Bacteria</taxon>
        <taxon>Candidatus Roizmaniibacteriota</taxon>
    </lineage>
</organism>
<reference evidence="1 2" key="1">
    <citation type="submission" date="2017-09" db="EMBL/GenBank/DDBJ databases">
        <title>Depth-based differentiation of microbial function through sediment-hosted aquifers and enrichment of novel symbionts in the deep terrestrial subsurface.</title>
        <authorList>
            <person name="Probst A.J."/>
            <person name="Ladd B."/>
            <person name="Jarett J.K."/>
            <person name="Geller-Mcgrath D.E."/>
            <person name="Sieber C.M."/>
            <person name="Emerson J.B."/>
            <person name="Anantharaman K."/>
            <person name="Thomas B.C."/>
            <person name="Malmstrom R."/>
            <person name="Stieglmeier M."/>
            <person name="Klingl A."/>
            <person name="Woyke T."/>
            <person name="Ryan C.M."/>
            <person name="Banfield J.F."/>
        </authorList>
    </citation>
    <scope>NUCLEOTIDE SEQUENCE [LARGE SCALE GENOMIC DNA]</scope>
    <source>
        <strain evidence="1">CG22_combo_CG10-13_8_21_14_all_35_9</strain>
    </source>
</reference>
<comment type="caution">
    <text evidence="1">The sequence shown here is derived from an EMBL/GenBank/DDBJ whole genome shotgun (WGS) entry which is preliminary data.</text>
</comment>
<evidence type="ECO:0008006" key="3">
    <source>
        <dbReference type="Google" id="ProtNLM"/>
    </source>
</evidence>
<sequence>MKRGQILLITVMLLATLMTVVLSVSFQSITETQVSKLEEENQKALAAAEAALEAALKQGAGTVIIGEGALSSLTDFTGSASVETATSNQFTTSSIIKDGSYTFYLENYDPVTKTFSEESLGTEDITVCFQSGITIPALEITLVKDSGVKKYVIDPDSRISNASTGSSICTPNTNFNYSYSISGSNISTDSKLMEVRVLYAPTKLFISRSSDMPLQGKTVVSEASTATGVSKKITLFQSYPQIPSEFFSTSF</sequence>
<dbReference type="AlphaFoldDB" id="A0A2H0BYW6"/>
<proteinExistence type="predicted"/>
<gene>
    <name evidence="1" type="ORF">COW98_01905</name>
</gene>
<evidence type="ECO:0000313" key="1">
    <source>
        <dbReference type="EMBL" id="PIP62814.1"/>
    </source>
</evidence>
<dbReference type="Proteomes" id="UP000231021">
    <property type="component" value="Unassembled WGS sequence"/>
</dbReference>